<evidence type="ECO:0000313" key="4">
    <source>
        <dbReference type="EMBL" id="PJZ64641.1"/>
    </source>
</evidence>
<dbReference type="InterPro" id="IPR016035">
    <property type="entry name" value="Acyl_Trfase/lysoPLipase"/>
</dbReference>
<feature type="domain" description="PNPLA" evidence="3">
    <location>
        <begin position="28"/>
        <end position="203"/>
    </location>
</feature>
<dbReference type="RefSeq" id="WP_100760072.1">
    <property type="nucleotide sequence ID" value="NZ_NPDT01000009.1"/>
</dbReference>
<feature type="short sequence motif" description="GXSXG" evidence="2">
    <location>
        <begin position="61"/>
        <end position="65"/>
    </location>
</feature>
<evidence type="ECO:0000256" key="1">
    <source>
        <dbReference type="ARBA" id="ARBA00023098"/>
    </source>
</evidence>
<dbReference type="Pfam" id="PF01734">
    <property type="entry name" value="Patatin"/>
    <property type="match status" value="1"/>
</dbReference>
<comment type="caution">
    <text evidence="4">The sequence shown here is derived from an EMBL/GenBank/DDBJ whole genome shotgun (WGS) entry which is preliminary data.</text>
</comment>
<gene>
    <name evidence="4" type="ORF">CH371_17030</name>
</gene>
<evidence type="ECO:0000259" key="3">
    <source>
        <dbReference type="PROSITE" id="PS51635"/>
    </source>
</evidence>
<sequence>MSSYFSPGESEQEPIAGIPKAKKNSRALLVAGGGMKGSFAGGALYALGETVPSTFFDLILGVSSGSCAAAYYTTGYETHHSESLKILDIWRKELTGNQLISLLNPFFGKTFLDQEYLIDYLFGAKYRLPSEYLEKKETTPFYVVVTNLAKTRAEYIKATASNVLNLLKAATSLPIATRGKWKVGDQYYGDGGISDPIPIESVIQAGYKDITIVLNSPEDEFSDPIPKLHGWLSYPSNKKLSHMITKVHHTMYNRAVKIIHSPPKGVKIRVISPEESELSMVTTSSKLLNRSVTKGMEAGQRMVANLLAEFSSLRNKSKIFGKLWMPIIRPEKK</sequence>
<accession>A0A2M9Z887</accession>
<dbReference type="GO" id="GO:0016042">
    <property type="term" value="P:lipid catabolic process"/>
    <property type="evidence" value="ECO:0007669"/>
    <property type="project" value="UniProtKB-UniRule"/>
</dbReference>
<evidence type="ECO:0000313" key="5">
    <source>
        <dbReference type="Proteomes" id="UP000231912"/>
    </source>
</evidence>
<dbReference type="EMBL" id="NPDT01000009">
    <property type="protein sequence ID" value="PJZ64641.1"/>
    <property type="molecule type" value="Genomic_DNA"/>
</dbReference>
<protein>
    <submittedName>
        <fullName evidence="4">Hydrolase</fullName>
    </submittedName>
</protein>
<feature type="short sequence motif" description="GXGXXG" evidence="2">
    <location>
        <begin position="32"/>
        <end position="37"/>
    </location>
</feature>
<dbReference type="AlphaFoldDB" id="A0A2M9Z887"/>
<keyword evidence="2 4" id="KW-0378">Hydrolase</keyword>
<dbReference type="PROSITE" id="PS51635">
    <property type="entry name" value="PNPLA"/>
    <property type="match status" value="1"/>
</dbReference>
<organism evidence="4 5">
    <name type="scientific">Leptospira wolffii</name>
    <dbReference type="NCBI Taxonomy" id="409998"/>
    <lineage>
        <taxon>Bacteria</taxon>
        <taxon>Pseudomonadati</taxon>
        <taxon>Spirochaetota</taxon>
        <taxon>Spirochaetia</taxon>
        <taxon>Leptospirales</taxon>
        <taxon>Leptospiraceae</taxon>
        <taxon>Leptospira</taxon>
    </lineage>
</organism>
<keyword evidence="1 2" id="KW-0443">Lipid metabolism</keyword>
<feature type="active site" description="Proton acceptor" evidence="2">
    <location>
        <position position="190"/>
    </location>
</feature>
<dbReference type="Pfam" id="PF19890">
    <property type="entry name" value="DUF6363"/>
    <property type="match status" value="1"/>
</dbReference>
<feature type="short sequence motif" description="DGA/G" evidence="2">
    <location>
        <begin position="190"/>
        <end position="192"/>
    </location>
</feature>
<proteinExistence type="predicted"/>
<dbReference type="Gene3D" id="3.40.1090.10">
    <property type="entry name" value="Cytosolic phospholipase A2 catalytic domain"/>
    <property type="match status" value="2"/>
</dbReference>
<feature type="active site" description="Nucleophile" evidence="2">
    <location>
        <position position="63"/>
    </location>
</feature>
<dbReference type="InterPro" id="IPR045943">
    <property type="entry name" value="DUF6363"/>
</dbReference>
<dbReference type="SUPFAM" id="SSF52151">
    <property type="entry name" value="FabD/lysophospholipase-like"/>
    <property type="match status" value="1"/>
</dbReference>
<dbReference type="Proteomes" id="UP000231912">
    <property type="component" value="Unassembled WGS sequence"/>
</dbReference>
<dbReference type="InterPro" id="IPR002641">
    <property type="entry name" value="PNPLA_dom"/>
</dbReference>
<name>A0A2M9Z887_9LEPT</name>
<keyword evidence="2" id="KW-0442">Lipid degradation</keyword>
<dbReference type="GO" id="GO:0016787">
    <property type="term" value="F:hydrolase activity"/>
    <property type="evidence" value="ECO:0007669"/>
    <property type="project" value="UniProtKB-UniRule"/>
</dbReference>
<reference evidence="4 5" key="1">
    <citation type="submission" date="2017-07" db="EMBL/GenBank/DDBJ databases">
        <title>Leptospira spp. isolated from tropical soils.</title>
        <authorList>
            <person name="Thibeaux R."/>
            <person name="Iraola G."/>
            <person name="Ferres I."/>
            <person name="Bierque E."/>
            <person name="Girault D."/>
            <person name="Soupe-Gilbert M.-E."/>
            <person name="Picardeau M."/>
            <person name="Goarant C."/>
        </authorList>
    </citation>
    <scope>NUCLEOTIDE SEQUENCE [LARGE SCALE GENOMIC DNA]</scope>
    <source>
        <strain evidence="4 5">FH2-C-A2</strain>
    </source>
</reference>
<evidence type="ECO:0000256" key="2">
    <source>
        <dbReference type="PROSITE-ProRule" id="PRU01161"/>
    </source>
</evidence>